<dbReference type="EMBL" id="ML994708">
    <property type="protein sequence ID" value="KAF2176475.1"/>
    <property type="molecule type" value="Genomic_DNA"/>
</dbReference>
<gene>
    <name evidence="1" type="ORF">K469DRAFT_742919</name>
</gene>
<evidence type="ECO:0000313" key="1">
    <source>
        <dbReference type="EMBL" id="KAF2176475.1"/>
    </source>
</evidence>
<dbReference type="OrthoDB" id="3626347at2759"/>
<dbReference type="Proteomes" id="UP000800200">
    <property type="component" value="Unassembled WGS sequence"/>
</dbReference>
<proteinExistence type="predicted"/>
<name>A0A6A6DBI1_9PEZI</name>
<reference evidence="1" key="1">
    <citation type="journal article" date="2020" name="Stud. Mycol.">
        <title>101 Dothideomycetes genomes: a test case for predicting lifestyles and emergence of pathogens.</title>
        <authorList>
            <person name="Haridas S."/>
            <person name="Albert R."/>
            <person name="Binder M."/>
            <person name="Bloem J."/>
            <person name="Labutti K."/>
            <person name="Salamov A."/>
            <person name="Andreopoulos B."/>
            <person name="Baker S."/>
            <person name="Barry K."/>
            <person name="Bills G."/>
            <person name="Bluhm B."/>
            <person name="Cannon C."/>
            <person name="Castanera R."/>
            <person name="Culley D."/>
            <person name="Daum C."/>
            <person name="Ezra D."/>
            <person name="Gonzalez J."/>
            <person name="Henrissat B."/>
            <person name="Kuo A."/>
            <person name="Liang C."/>
            <person name="Lipzen A."/>
            <person name="Lutzoni F."/>
            <person name="Magnuson J."/>
            <person name="Mondo S."/>
            <person name="Nolan M."/>
            <person name="Ohm R."/>
            <person name="Pangilinan J."/>
            <person name="Park H.-J."/>
            <person name="Ramirez L."/>
            <person name="Alfaro M."/>
            <person name="Sun H."/>
            <person name="Tritt A."/>
            <person name="Yoshinaga Y."/>
            <person name="Zwiers L.-H."/>
            <person name="Turgeon B."/>
            <person name="Goodwin S."/>
            <person name="Spatafora J."/>
            <person name="Crous P."/>
            <person name="Grigoriev I."/>
        </authorList>
    </citation>
    <scope>NUCLEOTIDE SEQUENCE</scope>
    <source>
        <strain evidence="1">CBS 207.26</strain>
    </source>
</reference>
<protein>
    <submittedName>
        <fullName evidence="1">Uncharacterized protein</fullName>
    </submittedName>
</protein>
<keyword evidence="2" id="KW-1185">Reference proteome</keyword>
<dbReference type="AlphaFoldDB" id="A0A6A6DBI1"/>
<sequence length="163" mass="18493">MHLDLAADSKKDNPNPRIRDLPIKFTIGNCRKKGKATKWTKVYGPRLAKVLARFQPFRRDQPLGSFVQRSDNNYVMFAQAKYVQKQYGFYSYIPIMWDQINDMPLVPEGVDDESNADDVVVFEKSNNIPDIFTNFTAEDDCNGSGEALEIGAPIDKSACLDSY</sequence>
<evidence type="ECO:0000313" key="2">
    <source>
        <dbReference type="Proteomes" id="UP000800200"/>
    </source>
</evidence>
<organism evidence="1 2">
    <name type="scientific">Zopfia rhizophila CBS 207.26</name>
    <dbReference type="NCBI Taxonomy" id="1314779"/>
    <lineage>
        <taxon>Eukaryota</taxon>
        <taxon>Fungi</taxon>
        <taxon>Dikarya</taxon>
        <taxon>Ascomycota</taxon>
        <taxon>Pezizomycotina</taxon>
        <taxon>Dothideomycetes</taxon>
        <taxon>Dothideomycetes incertae sedis</taxon>
        <taxon>Zopfiaceae</taxon>
        <taxon>Zopfia</taxon>
    </lineage>
</organism>
<accession>A0A6A6DBI1</accession>